<sequence length="433" mass="47095">MCAVDLHGKERVLLVCDFFCPGVGGVENHILQLGQCLSDLGHKAVILTHAYKNHTGICHTPEGLKVYYAPRRPVYQQATLPTVLGGFALLRGILISERISLVHAHAAFSPMAHEALLHARTMGLRTVFTDHSLMGFADVASILVNKALKFTLADVHQVICVSHTGKENTVLRACIPPGRVAVIPNAVRAEHFAPHLSPTGPDAHRTVVALSRLVHRKGIDLLAVVVPAMCRRRPDLRFVIGGDGPKAPLLWRMVEQHGLHERVTLLGEVAADEVPGVLARGRVFLNTSLTEAFCMALVEAAAAGLLVVSTRVGGVPEVLPPSMLLLADACPEALGAALEAALDRAPSIDRQSQHRQVAAMYSWPAVAARTERVYAATARDVRDDSPLGRLRRYVRCGRVFGLLACAVAAFDMMFLHWLEWWQPAYSIDLAPNY</sequence>
<dbReference type="PANTHER" id="PTHR45871">
    <property type="entry name" value="N-ACETYLGLUCOSAMINYL-PHOSPHATIDYLINOSITOL BIOSYNTHETIC PROTEIN"/>
    <property type="match status" value="1"/>
</dbReference>
<feature type="domain" description="PIGA GPI anchor biosynthesis" evidence="8">
    <location>
        <begin position="49"/>
        <end position="138"/>
    </location>
</feature>
<organism evidence="9 10">
    <name type="scientific">Elliptochloris bilobata</name>
    <dbReference type="NCBI Taxonomy" id="381761"/>
    <lineage>
        <taxon>Eukaryota</taxon>
        <taxon>Viridiplantae</taxon>
        <taxon>Chlorophyta</taxon>
        <taxon>core chlorophytes</taxon>
        <taxon>Trebouxiophyceae</taxon>
        <taxon>Trebouxiophyceae incertae sedis</taxon>
        <taxon>Elliptochloris clade</taxon>
        <taxon>Elliptochloris</taxon>
    </lineage>
</organism>
<keyword evidence="7" id="KW-0472">Membrane</keyword>
<gene>
    <name evidence="9" type="ORF">WJX81_000482</name>
</gene>
<feature type="transmembrane region" description="Helical" evidence="7">
    <location>
        <begin position="399"/>
        <end position="418"/>
    </location>
</feature>
<evidence type="ECO:0000313" key="10">
    <source>
        <dbReference type="Proteomes" id="UP001445335"/>
    </source>
</evidence>
<dbReference type="GO" id="GO:0017176">
    <property type="term" value="F:phosphatidylinositol N-acetylglucosaminyltransferase activity"/>
    <property type="evidence" value="ECO:0007669"/>
    <property type="project" value="UniProtKB-EC"/>
</dbReference>
<evidence type="ECO:0000256" key="1">
    <source>
        <dbReference type="ARBA" id="ARBA00004687"/>
    </source>
</evidence>
<dbReference type="InterPro" id="IPR013234">
    <property type="entry name" value="PIGA_GPI_anchor_biosynthesis"/>
</dbReference>
<dbReference type="EC" id="2.4.1.198" evidence="2"/>
<evidence type="ECO:0000256" key="7">
    <source>
        <dbReference type="SAM" id="Phobius"/>
    </source>
</evidence>
<keyword evidence="5" id="KW-0808">Transferase</keyword>
<keyword evidence="4" id="KW-0328">Glycosyltransferase</keyword>
<dbReference type="Pfam" id="PF13692">
    <property type="entry name" value="Glyco_trans_1_4"/>
    <property type="match status" value="1"/>
</dbReference>
<proteinExistence type="predicted"/>
<dbReference type="FunFam" id="3.40.50.2000:FF:000026">
    <property type="entry name" value="Phosphatidylinositol N-acetylglucosaminyltransferase subunit A"/>
    <property type="match status" value="1"/>
</dbReference>
<comment type="caution">
    <text evidence="9">The sequence shown here is derived from an EMBL/GenBank/DDBJ whole genome shotgun (WGS) entry which is preliminary data.</text>
</comment>
<dbReference type="EMBL" id="JALJOU010000007">
    <property type="protein sequence ID" value="KAK9842443.1"/>
    <property type="molecule type" value="Genomic_DNA"/>
</dbReference>
<evidence type="ECO:0000256" key="2">
    <source>
        <dbReference type="ARBA" id="ARBA00012420"/>
    </source>
</evidence>
<dbReference type="AlphaFoldDB" id="A0AAW1S9X4"/>
<name>A0AAW1S9X4_9CHLO</name>
<dbReference type="GO" id="GO:0006506">
    <property type="term" value="P:GPI anchor biosynthetic process"/>
    <property type="evidence" value="ECO:0007669"/>
    <property type="project" value="UniProtKB-KW"/>
</dbReference>
<dbReference type="GO" id="GO:0000506">
    <property type="term" value="C:glycosylphosphatidylinositol-N-acetylglucosaminyltransferase (GPI-GnT) complex"/>
    <property type="evidence" value="ECO:0007669"/>
    <property type="project" value="TreeGrafter"/>
</dbReference>
<keyword evidence="3" id="KW-0337">GPI-anchor biosynthesis</keyword>
<dbReference type="SUPFAM" id="SSF53756">
    <property type="entry name" value="UDP-Glycosyltransferase/glycogen phosphorylase"/>
    <property type="match status" value="1"/>
</dbReference>
<keyword evidence="10" id="KW-1185">Reference proteome</keyword>
<evidence type="ECO:0000256" key="5">
    <source>
        <dbReference type="ARBA" id="ARBA00022679"/>
    </source>
</evidence>
<dbReference type="Pfam" id="PF08288">
    <property type="entry name" value="PIGA"/>
    <property type="match status" value="1"/>
</dbReference>
<evidence type="ECO:0000313" key="9">
    <source>
        <dbReference type="EMBL" id="KAK9842443.1"/>
    </source>
</evidence>
<dbReference type="Gene3D" id="3.40.50.2000">
    <property type="entry name" value="Glycogen Phosphorylase B"/>
    <property type="match status" value="2"/>
</dbReference>
<comment type="pathway">
    <text evidence="1">Glycolipid biosynthesis; glycosylphosphatidylinositol-anchor biosynthesis.</text>
</comment>
<accession>A0AAW1S9X4</accession>
<keyword evidence="7" id="KW-1133">Transmembrane helix</keyword>
<evidence type="ECO:0000259" key="8">
    <source>
        <dbReference type="Pfam" id="PF08288"/>
    </source>
</evidence>
<keyword evidence="7" id="KW-0812">Transmembrane</keyword>
<protein>
    <recommendedName>
        <fullName evidence="2">phosphatidylinositol N-acetylglucosaminyltransferase</fullName>
        <ecNumber evidence="2">2.4.1.198</ecNumber>
    </recommendedName>
    <alternativeName>
        <fullName evidence="6">GlcNAc-PI synthesis protein</fullName>
    </alternativeName>
</protein>
<evidence type="ECO:0000256" key="4">
    <source>
        <dbReference type="ARBA" id="ARBA00022676"/>
    </source>
</evidence>
<dbReference type="Proteomes" id="UP001445335">
    <property type="component" value="Unassembled WGS sequence"/>
</dbReference>
<reference evidence="9 10" key="1">
    <citation type="journal article" date="2024" name="Nat. Commun.">
        <title>Phylogenomics reveals the evolutionary origins of lichenization in chlorophyte algae.</title>
        <authorList>
            <person name="Puginier C."/>
            <person name="Libourel C."/>
            <person name="Otte J."/>
            <person name="Skaloud P."/>
            <person name="Haon M."/>
            <person name="Grisel S."/>
            <person name="Petersen M."/>
            <person name="Berrin J.G."/>
            <person name="Delaux P.M."/>
            <person name="Dal Grande F."/>
            <person name="Keller J."/>
        </authorList>
    </citation>
    <scope>NUCLEOTIDE SEQUENCE [LARGE SCALE GENOMIC DNA]</scope>
    <source>
        <strain evidence="9 10">SAG 245.80</strain>
    </source>
</reference>
<evidence type="ECO:0000256" key="3">
    <source>
        <dbReference type="ARBA" id="ARBA00022502"/>
    </source>
</evidence>
<dbReference type="PANTHER" id="PTHR45871:SF1">
    <property type="entry name" value="PHOSPHATIDYLINOSITOL N-ACETYLGLUCOSAMINYLTRANSFERASE SUBUNIT A"/>
    <property type="match status" value="1"/>
</dbReference>
<evidence type="ECO:0000256" key="6">
    <source>
        <dbReference type="ARBA" id="ARBA00032160"/>
    </source>
</evidence>